<dbReference type="Proteomes" id="UP000298652">
    <property type="component" value="Chromosome 5"/>
</dbReference>
<dbReference type="EMBL" id="CM016556">
    <property type="protein sequence ID" value="TKW17379.1"/>
    <property type="molecule type" value="Genomic_DNA"/>
</dbReference>
<reference evidence="6" key="1">
    <citation type="submission" date="2019-03" db="EMBL/GenBank/DDBJ databases">
        <title>WGS assembly of Setaria viridis.</title>
        <authorList>
            <person name="Huang P."/>
            <person name="Jenkins J."/>
            <person name="Grimwood J."/>
            <person name="Barry K."/>
            <person name="Healey A."/>
            <person name="Mamidi S."/>
            <person name="Sreedasyam A."/>
            <person name="Shu S."/>
            <person name="Feldman M."/>
            <person name="Wu J."/>
            <person name="Yu Y."/>
            <person name="Chen C."/>
            <person name="Johnson J."/>
            <person name="Rokhsar D."/>
            <person name="Baxter I."/>
            <person name="Schmutz J."/>
            <person name="Brutnell T."/>
            <person name="Kellogg E."/>
        </authorList>
    </citation>
    <scope>NUCLEOTIDE SEQUENCE [LARGE SCALE GENOMIC DNA]</scope>
</reference>
<keyword evidence="7" id="KW-1185">Reference proteome</keyword>
<dbReference type="GO" id="GO:0003723">
    <property type="term" value="F:RNA binding"/>
    <property type="evidence" value="ECO:0007669"/>
    <property type="project" value="InterPro"/>
</dbReference>
<evidence type="ECO:0000259" key="5">
    <source>
        <dbReference type="Pfam" id="PF14432"/>
    </source>
</evidence>
<keyword evidence="1" id="KW-0677">Repeat</keyword>
<dbReference type="GO" id="GO:0009451">
    <property type="term" value="P:RNA modification"/>
    <property type="evidence" value="ECO:0007669"/>
    <property type="project" value="InterPro"/>
</dbReference>
<dbReference type="AlphaFoldDB" id="A0A4U6UTJ9"/>
<dbReference type="Pfam" id="PF20430">
    <property type="entry name" value="Eplus_motif"/>
    <property type="match status" value="1"/>
</dbReference>
<dbReference type="Pfam" id="PF20431">
    <property type="entry name" value="E_motif"/>
    <property type="match status" value="1"/>
</dbReference>
<evidence type="ECO:0000256" key="2">
    <source>
        <dbReference type="ARBA" id="ARBA00022946"/>
    </source>
</evidence>
<dbReference type="InterPro" id="IPR046849">
    <property type="entry name" value="E2_motif"/>
</dbReference>
<feature type="region of interest" description="Disordered" evidence="4">
    <location>
        <begin position="1"/>
        <end position="54"/>
    </location>
</feature>
<organism evidence="6 7">
    <name type="scientific">Setaria viridis</name>
    <name type="common">Green bristlegrass</name>
    <name type="synonym">Setaria italica subsp. viridis</name>
    <dbReference type="NCBI Taxonomy" id="4556"/>
    <lineage>
        <taxon>Eukaryota</taxon>
        <taxon>Viridiplantae</taxon>
        <taxon>Streptophyta</taxon>
        <taxon>Embryophyta</taxon>
        <taxon>Tracheophyta</taxon>
        <taxon>Spermatophyta</taxon>
        <taxon>Magnoliopsida</taxon>
        <taxon>Liliopsida</taxon>
        <taxon>Poales</taxon>
        <taxon>Poaceae</taxon>
        <taxon>PACMAD clade</taxon>
        <taxon>Panicoideae</taxon>
        <taxon>Panicodae</taxon>
        <taxon>Paniceae</taxon>
        <taxon>Cenchrinae</taxon>
        <taxon>Setaria</taxon>
    </lineage>
</organism>
<dbReference type="InterPro" id="IPR046960">
    <property type="entry name" value="PPR_At4g14850-like_plant"/>
</dbReference>
<dbReference type="Pfam" id="PF14432">
    <property type="entry name" value="DYW_deaminase"/>
    <property type="match status" value="1"/>
</dbReference>
<proteinExistence type="predicted"/>
<protein>
    <recommendedName>
        <fullName evidence="5">DYW domain-containing protein</fullName>
    </recommendedName>
</protein>
<dbReference type="InterPro" id="IPR002885">
    <property type="entry name" value="PPR_rpt"/>
</dbReference>
<dbReference type="PROSITE" id="PS51375">
    <property type="entry name" value="PPR"/>
    <property type="match status" value="4"/>
</dbReference>
<dbReference type="Pfam" id="PF01535">
    <property type="entry name" value="PPR"/>
    <property type="match status" value="2"/>
</dbReference>
<dbReference type="InterPro" id="IPR046848">
    <property type="entry name" value="E_motif"/>
</dbReference>
<evidence type="ECO:0000256" key="3">
    <source>
        <dbReference type="PROSITE-ProRule" id="PRU00708"/>
    </source>
</evidence>
<evidence type="ECO:0000256" key="4">
    <source>
        <dbReference type="SAM" id="MobiDB-lite"/>
    </source>
</evidence>
<evidence type="ECO:0000313" key="6">
    <source>
        <dbReference type="EMBL" id="TKW17379.1"/>
    </source>
</evidence>
<feature type="repeat" description="PPR" evidence="3">
    <location>
        <begin position="418"/>
        <end position="452"/>
    </location>
</feature>
<dbReference type="Gramene" id="TKW17379">
    <property type="protein sequence ID" value="TKW17379"/>
    <property type="gene ID" value="SEVIR_5G362500v2"/>
</dbReference>
<dbReference type="PANTHER" id="PTHR47926">
    <property type="entry name" value="PENTATRICOPEPTIDE REPEAT-CONTAINING PROTEIN"/>
    <property type="match status" value="1"/>
</dbReference>
<dbReference type="OMA" id="ASNSQWD"/>
<feature type="repeat" description="PPR" evidence="3">
    <location>
        <begin position="317"/>
        <end position="351"/>
    </location>
</feature>
<feature type="domain" description="DYW" evidence="5">
    <location>
        <begin position="632"/>
        <end position="724"/>
    </location>
</feature>
<name>A0A4U6UTJ9_SETVI</name>
<dbReference type="PANTHER" id="PTHR47926:SF461">
    <property type="entry name" value="PENTATRICOPEPTIDE REPEAT SUPERFAMILY PROTEIN"/>
    <property type="match status" value="1"/>
</dbReference>
<dbReference type="Pfam" id="PF13041">
    <property type="entry name" value="PPR_2"/>
    <property type="match status" value="2"/>
</dbReference>
<dbReference type="FunFam" id="1.25.40.10:FF:000404">
    <property type="entry name" value="Pentatricopeptide repeat-containing protein chloroplastic"/>
    <property type="match status" value="1"/>
</dbReference>
<gene>
    <name evidence="6" type="ORF">SEVIR_5G362500v2</name>
</gene>
<feature type="repeat" description="PPR" evidence="3">
    <location>
        <begin position="387"/>
        <end position="417"/>
    </location>
</feature>
<sequence>MGLMDGSGAAHENSGRRRRAHRSVCRFGSRHQAGPRTDQIVAGGEGRSSHCRTPGACRRRATRCAASSASRLGPEPHRKTVVLVPCPRTPVGLGSVLKRQDLLLRFPGWRHCLAVEPIDCLAPGPSGHMRLLKPQEAATLPREALEAHIVSLLRQCRGLLALRATHAHLLRIRLPRLTAAFALSKLLASCTSHSPNAAASYARNLFDQIPDPTAFCYNSLIRALPAAGPPVLAAYCRMLRAGSPRPNTFTLAFALKACAVAAPAPAHGEGRQLHAQAFRQGLEPSPYVRTGLLNLYAKCEEVALARTVFDGMAGDRNLVAWSAMIGGYSRVGMVNEALGLFREMQAAGVEPDEVTMVSVISACAKAGALDLGRWVHAYIDKKGITVDLELSTALIDMYAKCGLIERALGVFDAMVERDTKAWSAMIVGLAIHGLVDDALRLFSRMLELKVRPNNVTFIGVLSACAHSGLVDDGRRYWSAMQNLGIKPSMENYGCMVDLLCRSGLLDDAYSFVIGMPISPNSVIWRTVLVASKSSNRIDIVESASKKLLELEPLNPENYVLLSNLYASNSQWDRVSYMRKKMKDNTVGAVAGCSSIEINGYLHKFVVSDDSHPEIKEIRLVLREIADRVRRAGHKPWTAAVLHDVGEEEKEVALCEHSERLAIAYGLLKTKAPYVIRVVKNLRFCPDCHEVAKIISKAYNREIIVRDRVRFHKFMGGSCSCKDFW</sequence>
<dbReference type="NCBIfam" id="TIGR00756">
    <property type="entry name" value="PPR"/>
    <property type="match status" value="4"/>
</dbReference>
<dbReference type="InterPro" id="IPR032867">
    <property type="entry name" value="DYW_dom"/>
</dbReference>
<feature type="repeat" description="PPR" evidence="3">
    <location>
        <begin position="453"/>
        <end position="487"/>
    </location>
</feature>
<dbReference type="GO" id="GO:0008270">
    <property type="term" value="F:zinc ion binding"/>
    <property type="evidence" value="ECO:0007669"/>
    <property type="project" value="InterPro"/>
</dbReference>
<dbReference type="InterPro" id="IPR011990">
    <property type="entry name" value="TPR-like_helical_dom_sf"/>
</dbReference>
<keyword evidence="2" id="KW-0809">Transit peptide</keyword>
<accession>A0A4U6UTJ9</accession>
<evidence type="ECO:0000256" key="1">
    <source>
        <dbReference type="ARBA" id="ARBA00022737"/>
    </source>
</evidence>
<evidence type="ECO:0000313" key="7">
    <source>
        <dbReference type="Proteomes" id="UP000298652"/>
    </source>
</evidence>
<dbReference type="FunFam" id="1.25.40.10:FF:000913">
    <property type="entry name" value="Os01g0814300 protein"/>
    <property type="match status" value="1"/>
</dbReference>
<dbReference type="Gene3D" id="1.25.40.10">
    <property type="entry name" value="Tetratricopeptide repeat domain"/>
    <property type="match status" value="2"/>
</dbReference>